<gene>
    <name evidence="2" type="ORF">DP116_23640</name>
</gene>
<proteinExistence type="predicted"/>
<organism evidence="2 3">
    <name type="scientific">Brasilonema bromeliae SPC951</name>
    <dbReference type="NCBI Taxonomy" id="385972"/>
    <lineage>
        <taxon>Bacteria</taxon>
        <taxon>Bacillati</taxon>
        <taxon>Cyanobacteriota</taxon>
        <taxon>Cyanophyceae</taxon>
        <taxon>Nostocales</taxon>
        <taxon>Scytonemataceae</taxon>
        <taxon>Brasilonema</taxon>
        <taxon>Bromeliae group (in: Brasilonema)</taxon>
    </lineage>
</organism>
<keyword evidence="1" id="KW-0812">Transmembrane</keyword>
<keyword evidence="3" id="KW-1185">Reference proteome</keyword>
<protein>
    <submittedName>
        <fullName evidence="2">Uncharacterized protein</fullName>
    </submittedName>
</protein>
<name>A0ABX1PD54_9CYAN</name>
<evidence type="ECO:0000256" key="1">
    <source>
        <dbReference type="SAM" id="Phobius"/>
    </source>
</evidence>
<evidence type="ECO:0000313" key="2">
    <source>
        <dbReference type="EMBL" id="NMG22281.1"/>
    </source>
</evidence>
<comment type="caution">
    <text evidence="2">The sequence shown here is derived from an EMBL/GenBank/DDBJ whole genome shotgun (WGS) entry which is preliminary data.</text>
</comment>
<dbReference type="Proteomes" id="UP000718564">
    <property type="component" value="Unassembled WGS sequence"/>
</dbReference>
<evidence type="ECO:0000313" key="3">
    <source>
        <dbReference type="Proteomes" id="UP000718564"/>
    </source>
</evidence>
<feature type="transmembrane region" description="Helical" evidence="1">
    <location>
        <begin position="45"/>
        <end position="62"/>
    </location>
</feature>
<accession>A0ABX1PD54</accession>
<keyword evidence="1" id="KW-0472">Membrane</keyword>
<reference evidence="2 3" key="1">
    <citation type="submission" date="2018-06" db="EMBL/GenBank/DDBJ databases">
        <title>Comparative genomics of Brasilonema spp. strains.</title>
        <authorList>
            <person name="Alvarenga D.O."/>
            <person name="Fiore M.F."/>
            <person name="Varani A.M."/>
        </authorList>
    </citation>
    <scope>NUCLEOTIDE SEQUENCE [LARGE SCALE GENOMIC DNA]</scope>
    <source>
        <strain evidence="2 3">SPC951</strain>
    </source>
</reference>
<dbReference type="EMBL" id="QMEB01000240">
    <property type="protein sequence ID" value="NMG22281.1"/>
    <property type="molecule type" value="Genomic_DNA"/>
</dbReference>
<sequence length="69" mass="7906">MPLTLRWKTASNIHKETSSLFYSVPCSLLRVPYSLFPIPCSLLRVPYSLLIILLVSFVAKLIKYSYTVL</sequence>
<keyword evidence="1" id="KW-1133">Transmembrane helix</keyword>